<keyword evidence="2" id="KW-1185">Reference proteome</keyword>
<reference evidence="1 2" key="1">
    <citation type="submission" date="2022-04" db="EMBL/GenBank/DDBJ databases">
        <title>Hymenobacter sp. isolated from the air.</title>
        <authorList>
            <person name="Won M."/>
            <person name="Lee C.-M."/>
            <person name="Woen H.-Y."/>
            <person name="Kwon S.-W."/>
        </authorList>
    </citation>
    <scope>NUCLEOTIDE SEQUENCE [LARGE SCALE GENOMIC DNA]</scope>
    <source>
        <strain evidence="2">5116 S-27</strain>
    </source>
</reference>
<dbReference type="Proteomes" id="UP000831785">
    <property type="component" value="Chromosome"/>
</dbReference>
<dbReference type="InterPro" id="IPR006530">
    <property type="entry name" value="YD"/>
</dbReference>
<dbReference type="RefSeq" id="WP_244720708.1">
    <property type="nucleotide sequence ID" value="NZ_CP095049.1"/>
</dbReference>
<dbReference type="Pfam" id="PF05593">
    <property type="entry name" value="RHS_repeat"/>
    <property type="match status" value="1"/>
</dbReference>
<dbReference type="InterPro" id="IPR031325">
    <property type="entry name" value="RHS_repeat"/>
</dbReference>
<evidence type="ECO:0000313" key="1">
    <source>
        <dbReference type="EMBL" id="UOQ54229.1"/>
    </source>
</evidence>
<proteinExistence type="predicted"/>
<evidence type="ECO:0000313" key="2">
    <source>
        <dbReference type="Proteomes" id="UP000831785"/>
    </source>
</evidence>
<protein>
    <submittedName>
        <fullName evidence="1">RHS repeat protein</fullName>
    </submittedName>
</protein>
<sequence length="1222" mass="136576">MSTHLLFLYLLRKQASKLLWVLSIFLHLPATAQIVNRLSAGTPPPPEAAALGKFAETPVSLFTGVPDISIPIYEVKLRGVTLPISLNYHASGVRVTEVASSVGLSWALQAGGSISSTVMGLDDFRGSATGAGYTNTYRIPTDRRLVPIYPETDYSFCMYATATPNAYQNTVLAGFDTQPDLFYYNFCGRSGKFFYTQDRQPHTMPYTPIVIQRGTERYTITDEAGNKYLYTALEESYTYITRSGGRSSPQDDYKPRSTAYYLTAVETPYHESITLTYDTLTYHYQNLGSYTRYKTFATEANGLNQGCFDKEPTSTTSITKVRSLQLATIRSSRGDFVEFDYSTCKRLDLANAEALKRITVHQGSTTRTFNLGYGYFNLPQSTSDCDHSGFQGLRDDHRLKLTSVTEVGKPSYVITYHEEVAMPSRLSTAQDHWGYFNNWDGGLLPAEPSKGFIEGGRREPDAAAMKVGIIKSLQYPTGGRTTYEFEPNDFYSPPGTIAYDTLVHAVSFISTPDDDHIPLPSEVVIQEVSFTVPANVQLYSMQARYRTGCGVGENQITPQFRLNLTGPNGFTKTFASFVNADREETLNLAPGTYHMTATTVGNCPANYFYLQWMEHKSRSTPGSNVLAGGLRIREVRDTPQPGAEPLRRRYRYALPTDSLRSSGRTLHVPQYSYEITQYNRDPAAPDRISTVCRYQAQSSNSVQSLGGVQGASAGYPYVQVYRDRRGEQGMSAHTFSWEDDLQYFVGYPFTPPTSMDWQRGLPLEIIDYSYNNATGKYQPLRKTRNRYHHNYTPPTNYSCEDCANYTVPTQPNESHAIGLNIILQRPETIVKPIGWGPSTVSPAQFLIESFKYTSVWSYLTEKDEYSYSPSDSTSYHLVKTFYKYDNPTHAQLTRTQTLTSAGDTMTTRQLYALDYDTANAASAVALGLKSLARRHILTDIVEQQQWLKKQGASYLLGGKLAQYRGTLPSQDFALQAASPIPASQFTSSAIRNGSFLQDRRYRPTLAYELFDGLGNILQARQFQAGPQSFLWGYSATQPVARAQNAEYNQLAYTSFEAGCPSRWRHPSLYVTAGGHTGQQCYQLLSPVSCDSLPAGKYQLSFWATASPDITQNGQLLPIVVQPIGPTDPNGFRQYTGTLQLSATRNQVTLSSNQALRLDELRLHPAEAQLTTYTHDPLTGITSQTDVNGRTASYEYDALGRLQRIRDEQGNILTQQEYHYARP</sequence>
<dbReference type="EMBL" id="CP095049">
    <property type="protein sequence ID" value="UOQ54229.1"/>
    <property type="molecule type" value="Genomic_DNA"/>
</dbReference>
<name>A0ABY4FCE8_9BACT</name>
<organism evidence="1 2">
    <name type="scientific">Hymenobacter cellulosivorans</name>
    <dbReference type="NCBI Taxonomy" id="2932249"/>
    <lineage>
        <taxon>Bacteria</taxon>
        <taxon>Pseudomonadati</taxon>
        <taxon>Bacteroidota</taxon>
        <taxon>Cytophagia</taxon>
        <taxon>Cytophagales</taxon>
        <taxon>Hymenobacteraceae</taxon>
        <taxon>Hymenobacter</taxon>
    </lineage>
</organism>
<gene>
    <name evidence="1" type="ORF">MUN80_05605</name>
</gene>
<accession>A0ABY4FCE8</accession>
<dbReference type="NCBIfam" id="TIGR01643">
    <property type="entry name" value="YD_repeat_2x"/>
    <property type="match status" value="1"/>
</dbReference>